<dbReference type="Gene3D" id="1.10.357.10">
    <property type="entry name" value="Tetracycline Repressor, domain 2"/>
    <property type="match status" value="1"/>
</dbReference>
<dbReference type="GO" id="GO:0003700">
    <property type="term" value="F:DNA-binding transcription factor activity"/>
    <property type="evidence" value="ECO:0007669"/>
    <property type="project" value="TreeGrafter"/>
</dbReference>
<dbReference type="SUPFAM" id="SSF48498">
    <property type="entry name" value="Tetracyclin repressor-like, C-terminal domain"/>
    <property type="match status" value="1"/>
</dbReference>
<dbReference type="GO" id="GO:0000976">
    <property type="term" value="F:transcription cis-regulatory region binding"/>
    <property type="evidence" value="ECO:0007669"/>
    <property type="project" value="TreeGrafter"/>
</dbReference>
<dbReference type="InterPro" id="IPR009057">
    <property type="entry name" value="Homeodomain-like_sf"/>
</dbReference>
<dbReference type="InterPro" id="IPR001647">
    <property type="entry name" value="HTH_TetR"/>
</dbReference>
<proteinExistence type="predicted"/>
<dbReference type="SUPFAM" id="SSF46689">
    <property type="entry name" value="Homeodomain-like"/>
    <property type="match status" value="1"/>
</dbReference>
<dbReference type="PANTHER" id="PTHR30055">
    <property type="entry name" value="HTH-TYPE TRANSCRIPTIONAL REGULATOR RUTR"/>
    <property type="match status" value="1"/>
</dbReference>
<protein>
    <submittedName>
        <fullName evidence="6">Transcriptional regulator, TetR family</fullName>
    </submittedName>
</protein>
<dbReference type="AlphaFoldDB" id="A0A1M4DZZ8"/>
<dbReference type="PANTHER" id="PTHR30055:SF234">
    <property type="entry name" value="HTH-TYPE TRANSCRIPTIONAL REGULATOR BETI"/>
    <property type="match status" value="1"/>
</dbReference>
<dbReference type="EMBL" id="LT559118">
    <property type="protein sequence ID" value="SBO92128.1"/>
    <property type="molecule type" value="Genomic_DNA"/>
</dbReference>
<feature type="DNA-binding region" description="H-T-H motif" evidence="4">
    <location>
        <begin position="11"/>
        <end position="30"/>
    </location>
</feature>
<evidence type="ECO:0000313" key="6">
    <source>
        <dbReference type="EMBL" id="SBO92128.1"/>
    </source>
</evidence>
<evidence type="ECO:0000256" key="3">
    <source>
        <dbReference type="ARBA" id="ARBA00023163"/>
    </source>
</evidence>
<evidence type="ECO:0000259" key="5">
    <source>
        <dbReference type="PROSITE" id="PS50977"/>
    </source>
</evidence>
<reference evidence="6" key="1">
    <citation type="submission" date="2016-04" db="EMBL/GenBank/DDBJ databases">
        <authorList>
            <person name="Evans L.H."/>
            <person name="Alamgir A."/>
            <person name="Owens N."/>
            <person name="Weber N.D."/>
            <person name="Virtaneva K."/>
            <person name="Barbian K."/>
            <person name="Babar A."/>
            <person name="Rosenke K."/>
        </authorList>
    </citation>
    <scope>NUCLEOTIDE SEQUENCE</scope>
    <source>
        <strain evidence="6">Nono1</strain>
    </source>
</reference>
<sequence>MRLLGAQPNAGMDAIATAAGVTRQTVYAHFPSRDRLLTAVLDHLTDETVAAMQAAGPDDGPAAEALLRLLDAADRAAGRHPALLRTLGSLPVTPQADHDRHTTIAGLLERVIRRGQEAGEFDAGASAQWLVTVTIRLAHAAGEETTSGRMPAPESRKALHSTLLRALGHISPP</sequence>
<feature type="domain" description="HTH tetR-type" evidence="5">
    <location>
        <begin position="1"/>
        <end position="48"/>
    </location>
</feature>
<evidence type="ECO:0000256" key="4">
    <source>
        <dbReference type="PROSITE-ProRule" id="PRU00335"/>
    </source>
</evidence>
<gene>
    <name evidence="6" type="ORF">BN4615_P1642</name>
</gene>
<keyword evidence="3" id="KW-0804">Transcription</keyword>
<dbReference type="Pfam" id="PF00440">
    <property type="entry name" value="TetR_N"/>
    <property type="match status" value="1"/>
</dbReference>
<keyword evidence="1" id="KW-0805">Transcription regulation</keyword>
<evidence type="ECO:0000256" key="2">
    <source>
        <dbReference type="ARBA" id="ARBA00023125"/>
    </source>
</evidence>
<dbReference type="PROSITE" id="PS50977">
    <property type="entry name" value="HTH_TETR_2"/>
    <property type="match status" value="1"/>
</dbReference>
<keyword evidence="2 4" id="KW-0238">DNA-binding</keyword>
<accession>A0A1M4DZZ8</accession>
<dbReference type="InterPro" id="IPR050109">
    <property type="entry name" value="HTH-type_TetR-like_transc_reg"/>
</dbReference>
<name>A0A1M4DZZ8_9ACTN</name>
<evidence type="ECO:0000256" key="1">
    <source>
        <dbReference type="ARBA" id="ARBA00023015"/>
    </source>
</evidence>
<dbReference type="InterPro" id="IPR036271">
    <property type="entry name" value="Tet_transcr_reg_TetR-rel_C_sf"/>
</dbReference>
<organism evidence="6">
    <name type="scientific">Nonomuraea gerenzanensis</name>
    <dbReference type="NCBI Taxonomy" id="93944"/>
    <lineage>
        <taxon>Bacteria</taxon>
        <taxon>Bacillati</taxon>
        <taxon>Actinomycetota</taxon>
        <taxon>Actinomycetes</taxon>
        <taxon>Streptosporangiales</taxon>
        <taxon>Streptosporangiaceae</taxon>
        <taxon>Nonomuraea</taxon>
    </lineage>
</organism>